<reference evidence="2" key="3">
    <citation type="journal article" date="2011" name="PLoS ONE">
        <title>Genome sequence of a mesophilic hydrogenotrophic methanogen Methanocella paludicola, the first cultivated representative of the order Methanocellales.</title>
        <authorList>
            <person name="Sakai S."/>
            <person name="Takaki Y."/>
            <person name="Shimamura S."/>
            <person name="Sekine M."/>
            <person name="Tajima T."/>
            <person name="Kosugi H."/>
            <person name="Ichikawa N."/>
            <person name="Tasumi E."/>
            <person name="Hiraki A.T."/>
            <person name="Shimizu A."/>
            <person name="Kato Y."/>
            <person name="Nishiko R."/>
            <person name="Mori K."/>
            <person name="Fujita N."/>
            <person name="Imachi H."/>
            <person name="Takai K."/>
        </authorList>
    </citation>
    <scope>NUCLEOTIDE SEQUENCE [LARGE SCALE GENOMIC DNA]</scope>
    <source>
        <strain evidence="2">DSM 17711 / JCM 13418 / NBRC 101707 / SANAE</strain>
    </source>
</reference>
<dbReference type="AlphaFoldDB" id="D1YYJ6"/>
<name>D1YYJ6_METPS</name>
<dbReference type="KEGG" id="mpd:MCP_1446"/>
<gene>
    <name evidence="1" type="ordered locus">MCP_1446</name>
</gene>
<accession>D1YYJ6</accession>
<dbReference type="GeneID" id="8681401"/>
<organism evidence="1 2">
    <name type="scientific">Methanocella paludicola (strain DSM 17711 / JCM 13418 / NBRC 101707 / SANAE)</name>
    <dbReference type="NCBI Taxonomy" id="304371"/>
    <lineage>
        <taxon>Archaea</taxon>
        <taxon>Methanobacteriati</taxon>
        <taxon>Methanobacteriota</taxon>
        <taxon>Stenosarchaea group</taxon>
        <taxon>Methanomicrobia</taxon>
        <taxon>Methanocellales</taxon>
        <taxon>Methanocellaceae</taxon>
        <taxon>Methanocella</taxon>
    </lineage>
</organism>
<dbReference type="STRING" id="304371.MCP_1446"/>
<dbReference type="OrthoDB" id="380517at2157"/>
<dbReference type="Proteomes" id="UP000001882">
    <property type="component" value="Chromosome"/>
</dbReference>
<reference evidence="1 2" key="1">
    <citation type="journal article" date="2007" name="Appl. Environ. Microbiol.">
        <title>Isolation of key methanogens for global methane emission from rice paddy fields: a novel isolate affiliated with the clone cluster rice cluster I.</title>
        <authorList>
            <person name="Sakai S."/>
            <person name="Imachi H."/>
            <person name="Sekiguchi Y."/>
            <person name="Ohashi A."/>
            <person name="Harada H."/>
            <person name="Kamagata Y."/>
        </authorList>
    </citation>
    <scope>NUCLEOTIDE SEQUENCE [LARGE SCALE GENOMIC DNA]</scope>
    <source>
        <strain evidence="2">DSM 17711 / JCM 13418 / NBRC 101707 / SANAE</strain>
    </source>
</reference>
<evidence type="ECO:0000313" key="1">
    <source>
        <dbReference type="EMBL" id="BAI61518.1"/>
    </source>
</evidence>
<sequence>MKFARLLLVALLVLIVLSSGCVGFVRDTYRNVVSPTPSATVPVTSTPIPINQSIERQYNYADRLNAGLMNYNNAIVTANESRIAYESANWETATAEITQAKAYMEQARTAFNSMKAFASTADETALSEKWNETAYYETQAFEYMNLSYQEARYQASRTFAEQNPIKYNYYVGQANYYISLAKQSRSEAEALEMRTFIGQQGRVISS</sequence>
<dbReference type="eggNOG" id="arCOG03441">
    <property type="taxonomic scope" value="Archaea"/>
</dbReference>
<dbReference type="EMBL" id="AP011532">
    <property type="protein sequence ID" value="BAI61518.1"/>
    <property type="molecule type" value="Genomic_DNA"/>
</dbReference>
<protein>
    <submittedName>
        <fullName evidence="1">Uncharacterized protein</fullName>
    </submittedName>
</protein>
<dbReference type="PROSITE" id="PS51257">
    <property type="entry name" value="PROKAR_LIPOPROTEIN"/>
    <property type="match status" value="1"/>
</dbReference>
<dbReference type="RefSeq" id="WP_012900197.1">
    <property type="nucleotide sequence ID" value="NC_013665.1"/>
</dbReference>
<keyword evidence="2" id="KW-1185">Reference proteome</keyword>
<proteinExistence type="predicted"/>
<reference evidence="1 2" key="2">
    <citation type="journal article" date="2008" name="Int. J. Syst. Evol. Microbiol.">
        <title>Methanocella paludicola gen. nov., sp. nov., a methane-producing archaeon, the first isolate of the lineage 'Rice Cluster I', and proposal of the new archaeal order Methanocellales ord. nov.</title>
        <authorList>
            <person name="Sakai S."/>
            <person name="Imachi H."/>
            <person name="Hanada S."/>
            <person name="Ohashi A."/>
            <person name="Harada H."/>
            <person name="Kamagata Y."/>
        </authorList>
    </citation>
    <scope>NUCLEOTIDE SEQUENCE [LARGE SCALE GENOMIC DNA]</scope>
    <source>
        <strain evidence="2">DSM 17711 / JCM 13418 / NBRC 101707 / SANAE</strain>
    </source>
</reference>
<dbReference type="InParanoid" id="D1YYJ6"/>
<evidence type="ECO:0000313" key="2">
    <source>
        <dbReference type="Proteomes" id="UP000001882"/>
    </source>
</evidence>